<evidence type="ECO:0000313" key="15">
    <source>
        <dbReference type="EMBL" id="RFU32262.1"/>
    </source>
</evidence>
<feature type="region of interest" description="Disordered" evidence="11">
    <location>
        <begin position="2237"/>
        <end position="2266"/>
    </location>
</feature>
<feature type="non-terminal residue" evidence="15">
    <location>
        <position position="1"/>
    </location>
</feature>
<dbReference type="InterPro" id="IPR056884">
    <property type="entry name" value="NPHP3-like_N"/>
</dbReference>
<evidence type="ECO:0000256" key="9">
    <source>
        <dbReference type="ARBA" id="ARBA00048679"/>
    </source>
</evidence>
<organism evidence="15 16">
    <name type="scientific">Scytalidium lignicola</name>
    <name type="common">Hyphomycete</name>
    <dbReference type="NCBI Taxonomy" id="5539"/>
    <lineage>
        <taxon>Eukaryota</taxon>
        <taxon>Fungi</taxon>
        <taxon>Dikarya</taxon>
        <taxon>Ascomycota</taxon>
        <taxon>Pezizomycotina</taxon>
        <taxon>Leotiomycetes</taxon>
        <taxon>Leotiomycetes incertae sedis</taxon>
        <taxon>Scytalidium</taxon>
    </lineage>
</organism>
<dbReference type="PROSITE" id="PS50088">
    <property type="entry name" value="ANK_REPEAT"/>
    <property type="match status" value="3"/>
</dbReference>
<protein>
    <recommendedName>
        <fullName evidence="1">non-specific serine/threonine protein kinase</fullName>
        <ecNumber evidence="1">2.7.11.1</ecNumber>
    </recommendedName>
</protein>
<dbReference type="Proteomes" id="UP000258309">
    <property type="component" value="Unassembled WGS sequence"/>
</dbReference>
<dbReference type="Pfam" id="PF26639">
    <property type="entry name" value="Het-6_barrel"/>
    <property type="match status" value="1"/>
</dbReference>
<dbReference type="GO" id="GO:0005524">
    <property type="term" value="F:ATP binding"/>
    <property type="evidence" value="ECO:0007669"/>
    <property type="project" value="UniProtKB-KW"/>
</dbReference>
<reference evidence="15 16" key="1">
    <citation type="submission" date="2018-05" db="EMBL/GenBank/DDBJ databases">
        <title>Draft genome sequence of Scytalidium lignicola DSM 105466, a ubiquitous saprotrophic fungus.</title>
        <authorList>
            <person name="Buettner E."/>
            <person name="Gebauer A.M."/>
            <person name="Hofrichter M."/>
            <person name="Liers C."/>
            <person name="Kellner H."/>
        </authorList>
    </citation>
    <scope>NUCLEOTIDE SEQUENCE [LARGE SCALE GENOMIC DNA]</scope>
    <source>
        <strain evidence="15 16">DSM 105466</strain>
    </source>
</reference>
<dbReference type="InterPro" id="IPR000008">
    <property type="entry name" value="C2_dom"/>
</dbReference>
<accession>A0A3E2HGH0</accession>
<dbReference type="GO" id="GO:0004674">
    <property type="term" value="F:protein serine/threonine kinase activity"/>
    <property type="evidence" value="ECO:0007669"/>
    <property type="project" value="UniProtKB-KW"/>
</dbReference>
<evidence type="ECO:0000256" key="4">
    <source>
        <dbReference type="ARBA" id="ARBA00022737"/>
    </source>
</evidence>
<dbReference type="InterPro" id="IPR000719">
    <property type="entry name" value="Prot_kinase_dom"/>
</dbReference>
<sequence length="2362" mass="267173">MIGDEIRLVDLLPSPNGVDDPFISCDIRVVSLSDGPQYEALSYVWGETSAPKIPISVAGSEIKVTKNLHTALRHLRLQNTSRTLWIDQLCISQWDLDEKASQVRLMRHIYSNCSCCLAWFGEIRHNISLADARAAVGLLEYMSKATIAKDVNEISMPQSMASLDSFEGAMNALRSISFVENPWWKRIWTLQEAVLPPKLCLVWGKLSMPWETLNQAARTWTSKMPQPLLKLLAEAHAEYLGDLMAQVIWISNDKDWPDHYPLNLMVKWRFRQATDPRDKVYALLGIEVSKLYASNTIDLILHERDLRPLIADPRLTDSMPGLPRWALDLRASPAFKERFYPLHGYYHYNAANSQDLDWQAFSTGVEKSKMTLPLNGILVDKIRLVQEPLYAPSREISDQKLVDMLRKWEAIANNQGASMATETGLDPSTFPQGPARPEAFSRLLLGDFARNYEDWVVGRATAEDIRHVLDFVNSGRRPPNAVRQTIWRMVNDSSFFITEGGAIGLGDRDTKPGDQVWIFYGGRMPFTVRPMQDDNQVDYDFMGRCYVDGIMFDEWTMAARHSQRNRERLKEKLRLPFRVFSRSSRNPTLEVQELSSAASSVDLAEAVAPSISPEAFSTAPYSAIVAPSQDASASRNVISNKAVPSSQDAPSSKNGISCDNTSGEDTSSSDCLSCTRDLWLEALQALSKEEQQTIQAIQSSNTSNLSVVVEDLIDLAKERRQKWEEKSYSFRFQGKKIITGDMMRKIVFWLNKFKDVGDIAVNFDPVHASLPWAGVRFLLRATVSWHNQNGTLVMSIENITYLAGRCRIYELLYNSKTAPASELAVPNLQEALIKLYTSILQLIALACRLYAKNIGALALYALVNPEEVSECLAKCHVLASRVETEAQNCERVRSKTADSDTQRLLEALEKPLLRIDERVSSLLESVSTEERLRLLDWISHILYGKNHDTVKDERTEGTCGWILEHAHYLEWRQASSSVILWLHGTAGTGKTFLTSRIIDQIQDTLKTNVNNEGFAFFYCNRNETDRREPLSVLRSFVRQLSTLTRNNGSIQKSVRQIYNSSREKGSELTMSSCKELLLELINSYPMTTLILDALDECDKDKRNKLIEIFDYLVDHALRPVKIFISSRPDGDIRERFKNKTNIQIQSSDNHEDISKFVEAEICKHRRWSKMSNELQSEIVQILQDRSQGILEKDIQGRLRRLPRNLKDAYDDIYKSIPKDGRQIADRALQWVMCAYRPLSTKELLPAVCQDIDEDEIQHPGDLDEDLLLEYCRNLLVINPSRKVWTPSHLSVIEYFENHLWDQQQANYLVACSCLLLLNSAYSYSNGSNRHEKYGENYGGDADDKSNNDMATYNSKYNFLSGLIRYATWCWMVHVKICDQVIRNQRLSVLLKQSLGSPMDSSIVYRNWYREVSGTYGFLAPRAPRFPFHFSELEQDSSASAICGFGFYTILPHWWDTPWREVISKDETNCRLLHFAAIAGSVSICERLISWGINVNSQVNVTRYGSPMIAAAHLGDMEVVQLLLEHGADVNAQIQVGEYGSALIAGARGGNEKIVQLLLEHKADVNAQIQTGEYGNALIAGAYEGNEKITQLLLKHGADVNAQDQVGCDGTALKAAKLEGTKDIVDLLLQYGAIDETDQEKGEDESDEENDGSNASDWEDVDSSEESDEEEAEDPASEILPLQLQNQPRHGILAVTLYEGANLSVVDKYSDVNRHLPYAILDFDKSQVVVESVSGTTKTPVWAGNKTSYKFDVSRIAELTIYLYLRNPIVSRGNQDFFLGVTKLNPWVDESHQCVENTKLNKENDTSVELSQEEKIFETKWLDVQDGTGKIRIGVEFAESRPPRVGSFDISDYIDYIKTIGDGITRIVSKVKRKGTNRFYAFKELREGYNHMPEVDTTLVSEINNPFIVPLTNVFQTSSRLFLFSPFVRGGHLFYHLQKEQRFDINRSKFYAAELLCAFDYLHNFNIIYYHLKPRNILLDVLGHIALCDFGLYTLKTTAVRNLSMVEYPAPELLLGQDLTKAVDWWTLGVFLYEMLTGLPPFYDEDTNEKRRKILSEPLNFPGPNFVPPTAKDLLTKLLNRKPEQRLGANGASEIKSHPFFHGIDWHKLLEKKYEPTFKPNDVTEIFREGPLSTSNTWRKTIKALSYTRPKGNIENKSKKIPSAQDSALVDDHNESSVLSGKDVVAEGLTLQNEANLPRPSSSPQVSIEKDDGWMLIWEEAAQAFNFYNRFTGAVQSASPQVPDPVTSGVEVKPVRTTPKPQDTVSHDGSLTVQILPSQTQMHDALEVALKAGYTHVVPQLLKYGMDLNIKLFGDSQTPLEWATENEHSDLVELFLDKGADANFTSAALTRNSALIKAVEKRN</sequence>
<evidence type="ECO:0000256" key="7">
    <source>
        <dbReference type="ARBA" id="ARBA00022840"/>
    </source>
</evidence>
<dbReference type="Pfam" id="PF00069">
    <property type="entry name" value="Pkinase"/>
    <property type="match status" value="1"/>
</dbReference>
<feature type="region of interest" description="Disordered" evidence="11">
    <location>
        <begin position="1634"/>
        <end position="1682"/>
    </location>
</feature>
<evidence type="ECO:0000256" key="8">
    <source>
        <dbReference type="ARBA" id="ARBA00047899"/>
    </source>
</evidence>
<evidence type="ECO:0000259" key="13">
    <source>
        <dbReference type="PROSITE" id="PS50011"/>
    </source>
</evidence>
<dbReference type="FunFam" id="1.10.510.10:FF:000008">
    <property type="entry name" value="Non-specific serine/threonine protein kinase"/>
    <property type="match status" value="1"/>
</dbReference>
<keyword evidence="7" id="KW-0067">ATP-binding</keyword>
<dbReference type="PROSITE" id="PS50837">
    <property type="entry name" value="NACHT"/>
    <property type="match status" value="1"/>
</dbReference>
<dbReference type="InterPro" id="IPR011009">
    <property type="entry name" value="Kinase-like_dom_sf"/>
</dbReference>
<proteinExistence type="predicted"/>
<dbReference type="PROSITE" id="PS50297">
    <property type="entry name" value="ANK_REP_REGION"/>
    <property type="match status" value="3"/>
</dbReference>
<dbReference type="EC" id="2.7.11.1" evidence="1"/>
<evidence type="ECO:0000256" key="6">
    <source>
        <dbReference type="ARBA" id="ARBA00022777"/>
    </source>
</evidence>
<keyword evidence="4" id="KW-0677">Repeat</keyword>
<dbReference type="Gene3D" id="3.40.50.300">
    <property type="entry name" value="P-loop containing nucleotide triphosphate hydrolases"/>
    <property type="match status" value="1"/>
</dbReference>
<dbReference type="CDD" id="cd11651">
    <property type="entry name" value="YPK1_N_like"/>
    <property type="match status" value="1"/>
</dbReference>
<feature type="domain" description="C2" evidence="12">
    <location>
        <begin position="1673"/>
        <end position="1799"/>
    </location>
</feature>
<dbReference type="InterPro" id="IPR002110">
    <property type="entry name" value="Ankyrin_rpt"/>
</dbReference>
<dbReference type="STRING" id="5539.A0A3E2HGH0"/>
<dbReference type="Gene3D" id="3.30.200.20">
    <property type="entry name" value="Phosphorylase Kinase, domain 1"/>
    <property type="match status" value="1"/>
</dbReference>
<comment type="catalytic activity">
    <reaction evidence="9">
        <text>L-seryl-[protein] + ATP = O-phospho-L-seryl-[protein] + ADP + H(+)</text>
        <dbReference type="Rhea" id="RHEA:17989"/>
        <dbReference type="Rhea" id="RHEA-COMP:9863"/>
        <dbReference type="Rhea" id="RHEA-COMP:11604"/>
        <dbReference type="ChEBI" id="CHEBI:15378"/>
        <dbReference type="ChEBI" id="CHEBI:29999"/>
        <dbReference type="ChEBI" id="CHEBI:30616"/>
        <dbReference type="ChEBI" id="CHEBI:83421"/>
        <dbReference type="ChEBI" id="CHEBI:456216"/>
        <dbReference type="EC" id="2.7.11.1"/>
    </reaction>
</comment>
<comment type="caution">
    <text evidence="15">The sequence shown here is derived from an EMBL/GenBank/DDBJ whole genome shotgun (WGS) entry which is preliminary data.</text>
</comment>
<feature type="repeat" description="ANK" evidence="10">
    <location>
        <begin position="1502"/>
        <end position="1534"/>
    </location>
</feature>
<feature type="domain" description="NACHT" evidence="14">
    <location>
        <begin position="978"/>
        <end position="1130"/>
    </location>
</feature>
<keyword evidence="6" id="KW-0418">Kinase</keyword>
<dbReference type="PANTHER" id="PTHR24351">
    <property type="entry name" value="RIBOSOMAL PROTEIN S6 KINASE"/>
    <property type="match status" value="1"/>
</dbReference>
<keyword evidence="2" id="KW-0723">Serine/threonine-protein kinase</keyword>
<evidence type="ECO:0000256" key="10">
    <source>
        <dbReference type="PROSITE-ProRule" id="PRU00023"/>
    </source>
</evidence>
<name>A0A3E2HGH0_SCYLI</name>
<dbReference type="Pfam" id="PF12796">
    <property type="entry name" value="Ank_2"/>
    <property type="match status" value="2"/>
</dbReference>
<dbReference type="InterPro" id="IPR027417">
    <property type="entry name" value="P-loop_NTPase"/>
</dbReference>
<dbReference type="SMART" id="SM00248">
    <property type="entry name" value="ANK"/>
    <property type="match status" value="7"/>
</dbReference>
<dbReference type="PROSITE" id="PS50004">
    <property type="entry name" value="C2"/>
    <property type="match status" value="1"/>
</dbReference>
<keyword evidence="10" id="KW-0040">ANK repeat</keyword>
<evidence type="ECO:0000256" key="1">
    <source>
        <dbReference type="ARBA" id="ARBA00012513"/>
    </source>
</evidence>
<evidence type="ECO:0000256" key="5">
    <source>
        <dbReference type="ARBA" id="ARBA00022741"/>
    </source>
</evidence>
<keyword evidence="3" id="KW-0808">Transferase</keyword>
<dbReference type="SUPFAM" id="SSF48403">
    <property type="entry name" value="Ankyrin repeat"/>
    <property type="match status" value="2"/>
</dbReference>
<comment type="catalytic activity">
    <reaction evidence="8">
        <text>L-threonyl-[protein] + ATP = O-phospho-L-threonyl-[protein] + ADP + H(+)</text>
        <dbReference type="Rhea" id="RHEA:46608"/>
        <dbReference type="Rhea" id="RHEA-COMP:11060"/>
        <dbReference type="Rhea" id="RHEA-COMP:11605"/>
        <dbReference type="ChEBI" id="CHEBI:15378"/>
        <dbReference type="ChEBI" id="CHEBI:30013"/>
        <dbReference type="ChEBI" id="CHEBI:30616"/>
        <dbReference type="ChEBI" id="CHEBI:61977"/>
        <dbReference type="ChEBI" id="CHEBI:456216"/>
        <dbReference type="EC" id="2.7.11.1"/>
    </reaction>
</comment>
<evidence type="ECO:0000256" key="11">
    <source>
        <dbReference type="SAM" id="MobiDB-lite"/>
    </source>
</evidence>
<dbReference type="SUPFAM" id="SSF56112">
    <property type="entry name" value="Protein kinase-like (PK-like)"/>
    <property type="match status" value="1"/>
</dbReference>
<evidence type="ECO:0000256" key="3">
    <source>
        <dbReference type="ARBA" id="ARBA00022679"/>
    </source>
</evidence>
<feature type="non-terminal residue" evidence="15">
    <location>
        <position position="2362"/>
    </location>
</feature>
<dbReference type="InterPro" id="IPR036770">
    <property type="entry name" value="Ankyrin_rpt-contain_sf"/>
</dbReference>
<feature type="compositionally biased region" description="Acidic residues" evidence="11">
    <location>
        <begin position="1634"/>
        <end position="1675"/>
    </location>
</feature>
<keyword evidence="5" id="KW-0547">Nucleotide-binding</keyword>
<feature type="domain" description="Protein kinase" evidence="13">
    <location>
        <begin position="1853"/>
        <end position="2100"/>
    </location>
</feature>
<dbReference type="Pfam" id="PF06985">
    <property type="entry name" value="HET"/>
    <property type="match status" value="1"/>
</dbReference>
<dbReference type="EMBL" id="NCSJ02000058">
    <property type="protein sequence ID" value="RFU32262.1"/>
    <property type="molecule type" value="Genomic_DNA"/>
</dbReference>
<dbReference type="InterPro" id="IPR007111">
    <property type="entry name" value="NACHT_NTPase"/>
</dbReference>
<dbReference type="PROSITE" id="PS50011">
    <property type="entry name" value="PROTEIN_KINASE_DOM"/>
    <property type="match status" value="1"/>
</dbReference>
<evidence type="ECO:0000313" key="16">
    <source>
        <dbReference type="Proteomes" id="UP000258309"/>
    </source>
</evidence>
<evidence type="ECO:0000259" key="12">
    <source>
        <dbReference type="PROSITE" id="PS50004"/>
    </source>
</evidence>
<dbReference type="InterPro" id="IPR054471">
    <property type="entry name" value="GPIID_WHD"/>
</dbReference>
<dbReference type="OrthoDB" id="7464126at2759"/>
<dbReference type="InterPro" id="IPR010730">
    <property type="entry name" value="HET"/>
</dbReference>
<dbReference type="Pfam" id="PF22939">
    <property type="entry name" value="WHD_GPIID"/>
    <property type="match status" value="1"/>
</dbReference>
<evidence type="ECO:0000256" key="2">
    <source>
        <dbReference type="ARBA" id="ARBA00022527"/>
    </source>
</evidence>
<feature type="region of interest" description="Disordered" evidence="11">
    <location>
        <begin position="641"/>
        <end position="670"/>
    </location>
</feature>
<dbReference type="Pfam" id="PF24883">
    <property type="entry name" value="NPHP3_N"/>
    <property type="match status" value="1"/>
</dbReference>
<gene>
    <name evidence="15" type="ORF">B7463_g4088</name>
</gene>
<evidence type="ECO:0000259" key="14">
    <source>
        <dbReference type="PROSITE" id="PS50837"/>
    </source>
</evidence>
<keyword evidence="16" id="KW-1185">Reference proteome</keyword>
<dbReference type="Gene3D" id="1.25.40.20">
    <property type="entry name" value="Ankyrin repeat-containing domain"/>
    <property type="match status" value="2"/>
</dbReference>
<feature type="repeat" description="ANK" evidence="10">
    <location>
        <begin position="2314"/>
        <end position="2346"/>
    </location>
</feature>
<feature type="repeat" description="ANK" evidence="10">
    <location>
        <begin position="1572"/>
        <end position="1604"/>
    </location>
</feature>
<dbReference type="SUPFAM" id="SSF52540">
    <property type="entry name" value="P-loop containing nucleoside triphosphate hydrolases"/>
    <property type="match status" value="1"/>
</dbReference>
<dbReference type="Gene3D" id="1.10.510.10">
    <property type="entry name" value="Transferase(Phosphotransferase) domain 1"/>
    <property type="match status" value="1"/>
</dbReference>